<dbReference type="RefSeq" id="WP_115171880.1">
    <property type="nucleotide sequence ID" value="NZ_UGYW01000002.1"/>
</dbReference>
<dbReference type="Proteomes" id="UP000254893">
    <property type="component" value="Unassembled WGS sequence"/>
</dbReference>
<evidence type="ECO:0000256" key="2">
    <source>
        <dbReference type="ARBA" id="ARBA00022475"/>
    </source>
</evidence>
<dbReference type="AlphaFoldDB" id="A0A380CW54"/>
<proteinExistence type="predicted"/>
<sequence>MLVIFGTKSVGKTVKTGEFECVRCNTHRSYQLKQNQKFFSLFFIPVIPLGKLGDTLECTFCKTAYIPSTVLSASEYSSSTAVIDSLEAPLASVGKRLGSYLIDMIVLTVLNFPLAFLAKHLPDYFDNKFYLLFFPLWILYFFLMELLFKGTVGKKALSVIVVSDREDRKLSVFQYFVRSVVKCIPFLPIILLFNDKRKAAHDLIAGTIVVEK</sequence>
<name>A0A380CW54_SPHSI</name>
<keyword evidence="4 6" id="KW-1133">Transmembrane helix</keyword>
<dbReference type="EMBL" id="UGYW01000002">
    <property type="protein sequence ID" value="SUJ30530.1"/>
    <property type="molecule type" value="Genomic_DNA"/>
</dbReference>
<evidence type="ECO:0000256" key="5">
    <source>
        <dbReference type="ARBA" id="ARBA00023136"/>
    </source>
</evidence>
<dbReference type="GO" id="GO:0005886">
    <property type="term" value="C:plasma membrane"/>
    <property type="evidence" value="ECO:0007669"/>
    <property type="project" value="UniProtKB-SubCell"/>
</dbReference>
<evidence type="ECO:0000259" key="7">
    <source>
        <dbReference type="Pfam" id="PF06271"/>
    </source>
</evidence>
<evidence type="ECO:0000256" key="1">
    <source>
        <dbReference type="ARBA" id="ARBA00004651"/>
    </source>
</evidence>
<gene>
    <name evidence="9" type="ORF">NCTC11388_04777</name>
</gene>
<organism evidence="9 10">
    <name type="scientific">Sphingobacterium spiritivorum</name>
    <name type="common">Flavobacterium spiritivorum</name>
    <dbReference type="NCBI Taxonomy" id="258"/>
    <lineage>
        <taxon>Bacteria</taxon>
        <taxon>Pseudomonadati</taxon>
        <taxon>Bacteroidota</taxon>
        <taxon>Sphingobacteriia</taxon>
        <taxon>Sphingobacteriales</taxon>
        <taxon>Sphingobacteriaceae</taxon>
        <taxon>Sphingobacterium</taxon>
    </lineage>
</organism>
<evidence type="ECO:0000256" key="4">
    <source>
        <dbReference type="ARBA" id="ARBA00022989"/>
    </source>
</evidence>
<evidence type="ECO:0000313" key="10">
    <source>
        <dbReference type="Proteomes" id="UP000254893"/>
    </source>
</evidence>
<feature type="transmembrane region" description="Helical" evidence="6">
    <location>
        <begin position="100"/>
        <end position="117"/>
    </location>
</feature>
<keyword evidence="5 6" id="KW-0472">Membrane</keyword>
<evidence type="ECO:0000256" key="3">
    <source>
        <dbReference type="ARBA" id="ARBA00022692"/>
    </source>
</evidence>
<evidence type="ECO:0000313" key="9">
    <source>
        <dbReference type="EMBL" id="SUJ30530.1"/>
    </source>
</evidence>
<keyword evidence="2" id="KW-1003">Cell membrane</keyword>
<dbReference type="PANTHER" id="PTHR36115">
    <property type="entry name" value="PROLINE-RICH ANTIGEN HOMOLOG-RELATED"/>
    <property type="match status" value="1"/>
</dbReference>
<evidence type="ECO:0000259" key="8">
    <source>
        <dbReference type="Pfam" id="PF17032"/>
    </source>
</evidence>
<dbReference type="InterPro" id="IPR031493">
    <property type="entry name" value="Zinc_ribbon_15"/>
</dbReference>
<dbReference type="PANTHER" id="PTHR36115:SF4">
    <property type="entry name" value="MEMBRANE PROTEIN"/>
    <property type="match status" value="1"/>
</dbReference>
<dbReference type="InterPro" id="IPR010432">
    <property type="entry name" value="RDD"/>
</dbReference>
<protein>
    <submittedName>
        <fullName evidence="9">RDD family</fullName>
    </submittedName>
</protein>
<comment type="subcellular location">
    <subcellularLocation>
        <location evidence="1">Cell membrane</location>
        <topology evidence="1">Multi-pass membrane protein</topology>
    </subcellularLocation>
</comment>
<feature type="domain" description="Zinc-ribbon 15" evidence="8">
    <location>
        <begin position="20"/>
        <end position="69"/>
    </location>
</feature>
<evidence type="ECO:0000256" key="6">
    <source>
        <dbReference type="SAM" id="Phobius"/>
    </source>
</evidence>
<dbReference type="Pfam" id="PF17032">
    <property type="entry name" value="Zn_ribbon_15"/>
    <property type="match status" value="1"/>
</dbReference>
<feature type="transmembrane region" description="Helical" evidence="6">
    <location>
        <begin position="129"/>
        <end position="148"/>
    </location>
</feature>
<feature type="domain" description="RDD" evidence="7">
    <location>
        <begin position="90"/>
        <end position="206"/>
    </location>
</feature>
<dbReference type="InterPro" id="IPR051791">
    <property type="entry name" value="Pra-immunoreactive"/>
</dbReference>
<accession>A0A380CW54</accession>
<dbReference type="Pfam" id="PF06271">
    <property type="entry name" value="RDD"/>
    <property type="match status" value="1"/>
</dbReference>
<feature type="transmembrane region" description="Helical" evidence="6">
    <location>
        <begin position="175"/>
        <end position="193"/>
    </location>
</feature>
<keyword evidence="3 6" id="KW-0812">Transmembrane</keyword>
<reference evidence="9 10" key="1">
    <citation type="submission" date="2018-06" db="EMBL/GenBank/DDBJ databases">
        <authorList>
            <consortium name="Pathogen Informatics"/>
            <person name="Doyle S."/>
        </authorList>
    </citation>
    <scope>NUCLEOTIDE SEQUENCE [LARGE SCALE GENOMIC DNA]</scope>
    <source>
        <strain evidence="9 10">NCTC11388</strain>
    </source>
</reference>